<keyword evidence="3" id="KW-0238">DNA-binding</keyword>
<dbReference type="Proteomes" id="UP000027997">
    <property type="component" value="Unassembled WGS sequence"/>
</dbReference>
<dbReference type="GO" id="GO:0003677">
    <property type="term" value="F:DNA binding"/>
    <property type="evidence" value="ECO:0007669"/>
    <property type="project" value="UniProtKB-KW"/>
</dbReference>
<dbReference type="InterPro" id="IPR005119">
    <property type="entry name" value="LysR_subst-bd"/>
</dbReference>
<dbReference type="GO" id="GO:0005829">
    <property type="term" value="C:cytosol"/>
    <property type="evidence" value="ECO:0007669"/>
    <property type="project" value="TreeGrafter"/>
</dbReference>
<keyword evidence="7" id="KW-1185">Reference proteome</keyword>
<evidence type="ECO:0000313" key="6">
    <source>
        <dbReference type="EMBL" id="KEI70112.1"/>
    </source>
</evidence>
<dbReference type="eggNOG" id="COG0583">
    <property type="taxonomic scope" value="Bacteria"/>
</dbReference>
<dbReference type="InterPro" id="IPR036388">
    <property type="entry name" value="WH-like_DNA-bd_sf"/>
</dbReference>
<name>A0A081K7I6_9GAMM</name>
<keyword evidence="4" id="KW-0804">Transcription</keyword>
<dbReference type="InterPro" id="IPR000847">
    <property type="entry name" value="LysR_HTH_N"/>
</dbReference>
<accession>A0A081K7I6</accession>
<gene>
    <name evidence="6" type="ORF">GV64_04540</name>
</gene>
<evidence type="ECO:0000313" key="7">
    <source>
        <dbReference type="Proteomes" id="UP000027997"/>
    </source>
</evidence>
<dbReference type="RefSeq" id="WP_020584148.1">
    <property type="nucleotide sequence ID" value="NZ_JOJP01000001.1"/>
</dbReference>
<dbReference type="CDD" id="cd05466">
    <property type="entry name" value="PBP2_LTTR_substrate"/>
    <property type="match status" value="1"/>
</dbReference>
<evidence type="ECO:0000259" key="5">
    <source>
        <dbReference type="PROSITE" id="PS50931"/>
    </source>
</evidence>
<protein>
    <recommendedName>
        <fullName evidence="5">HTH lysR-type domain-containing protein</fullName>
    </recommendedName>
</protein>
<dbReference type="AlphaFoldDB" id="A0A081K7I6"/>
<dbReference type="PROSITE" id="PS50931">
    <property type="entry name" value="HTH_LYSR"/>
    <property type="match status" value="1"/>
</dbReference>
<dbReference type="SUPFAM" id="SSF53850">
    <property type="entry name" value="Periplasmic binding protein-like II"/>
    <property type="match status" value="1"/>
</dbReference>
<dbReference type="PANTHER" id="PTHR30419">
    <property type="entry name" value="HTH-TYPE TRANSCRIPTIONAL REGULATOR YBHD"/>
    <property type="match status" value="1"/>
</dbReference>
<reference evidence="6 7" key="1">
    <citation type="submission" date="2014-06" db="EMBL/GenBank/DDBJ databases">
        <title>Whole Genome Sequences of Three Symbiotic Endozoicomonas Bacteria.</title>
        <authorList>
            <person name="Neave M.J."/>
            <person name="Apprill A."/>
            <person name="Voolstra C.R."/>
        </authorList>
    </citation>
    <scope>NUCLEOTIDE SEQUENCE [LARGE SCALE GENOMIC DNA]</scope>
    <source>
        <strain evidence="6 7">DSM 22380</strain>
    </source>
</reference>
<dbReference type="PANTHER" id="PTHR30419:SF8">
    <property type="entry name" value="NITROGEN ASSIMILATION TRANSCRIPTIONAL ACTIVATOR-RELATED"/>
    <property type="match status" value="1"/>
</dbReference>
<dbReference type="PRINTS" id="PR00039">
    <property type="entry name" value="HTHLYSR"/>
</dbReference>
<comment type="similarity">
    <text evidence="1">Belongs to the LysR transcriptional regulatory family.</text>
</comment>
<dbReference type="InterPro" id="IPR050950">
    <property type="entry name" value="HTH-type_LysR_regulators"/>
</dbReference>
<sequence length="297" mass="33874">MDKQLYHFQVVAKHQNITLACDELHISQPALTRSIKKIEEQLGIELFKRLPRGMELTPSGSVFLNRVNRMDMEYQFALKEINALKSGQNISLRIGSDNLWAEVHISSLLDQFYDLNPEAEVRVKAGTVASTVPELLKGELDLVLGKIGYEGEIFQALTCKPLIPVKFVVVARPEHKLHQQASVTLSMLQGYRWIIYQHSDNYVWHINEAFYEQGLRPAKVSLHTAFLDNAVSQMQKDDFLMYIPHQLLSSMSSKGLEQVPLIEPIHSFQSGVYYSEFAAQMPGVRQFLKLLDKKFIG</sequence>
<feature type="domain" description="HTH lysR-type" evidence="5">
    <location>
        <begin position="1"/>
        <end position="57"/>
    </location>
</feature>
<evidence type="ECO:0000256" key="4">
    <source>
        <dbReference type="ARBA" id="ARBA00023163"/>
    </source>
</evidence>
<keyword evidence="2" id="KW-0805">Transcription regulation</keyword>
<dbReference type="EMBL" id="JOJP01000001">
    <property type="protein sequence ID" value="KEI70112.1"/>
    <property type="molecule type" value="Genomic_DNA"/>
</dbReference>
<dbReference type="SUPFAM" id="SSF46785">
    <property type="entry name" value="Winged helix' DNA-binding domain"/>
    <property type="match status" value="1"/>
</dbReference>
<dbReference type="Pfam" id="PF00126">
    <property type="entry name" value="HTH_1"/>
    <property type="match status" value="1"/>
</dbReference>
<evidence type="ECO:0000256" key="3">
    <source>
        <dbReference type="ARBA" id="ARBA00023125"/>
    </source>
</evidence>
<evidence type="ECO:0000256" key="2">
    <source>
        <dbReference type="ARBA" id="ARBA00023015"/>
    </source>
</evidence>
<evidence type="ECO:0000256" key="1">
    <source>
        <dbReference type="ARBA" id="ARBA00009437"/>
    </source>
</evidence>
<dbReference type="InterPro" id="IPR036390">
    <property type="entry name" value="WH_DNA-bd_sf"/>
</dbReference>
<dbReference type="GO" id="GO:0003700">
    <property type="term" value="F:DNA-binding transcription factor activity"/>
    <property type="evidence" value="ECO:0007669"/>
    <property type="project" value="InterPro"/>
</dbReference>
<proteinExistence type="inferred from homology"/>
<dbReference type="Gene3D" id="1.10.10.10">
    <property type="entry name" value="Winged helix-like DNA-binding domain superfamily/Winged helix DNA-binding domain"/>
    <property type="match status" value="1"/>
</dbReference>
<organism evidence="6 7">
    <name type="scientific">Endozoicomonas elysicola</name>
    <dbReference type="NCBI Taxonomy" id="305900"/>
    <lineage>
        <taxon>Bacteria</taxon>
        <taxon>Pseudomonadati</taxon>
        <taxon>Pseudomonadota</taxon>
        <taxon>Gammaproteobacteria</taxon>
        <taxon>Oceanospirillales</taxon>
        <taxon>Endozoicomonadaceae</taxon>
        <taxon>Endozoicomonas</taxon>
    </lineage>
</organism>
<dbReference type="STRING" id="305900.GV64_04540"/>
<dbReference type="Pfam" id="PF03466">
    <property type="entry name" value="LysR_substrate"/>
    <property type="match status" value="1"/>
</dbReference>
<comment type="caution">
    <text evidence="6">The sequence shown here is derived from an EMBL/GenBank/DDBJ whole genome shotgun (WGS) entry which is preliminary data.</text>
</comment>
<dbReference type="Gene3D" id="3.40.190.290">
    <property type="match status" value="1"/>
</dbReference>